<dbReference type="Gene3D" id="2.40.160.200">
    <property type="entry name" value="LURP1-related"/>
    <property type="match status" value="1"/>
</dbReference>
<evidence type="ECO:0000313" key="2">
    <source>
        <dbReference type="EMBL" id="KAJ9547702.1"/>
    </source>
</evidence>
<proteinExistence type="inferred from homology"/>
<dbReference type="InterPro" id="IPR038595">
    <property type="entry name" value="LOR_sf"/>
</dbReference>
<dbReference type="SUPFAM" id="SSF54518">
    <property type="entry name" value="Tubby C-terminal domain-like"/>
    <property type="match status" value="1"/>
</dbReference>
<comment type="caution">
    <text evidence="2">The sequence shown here is derived from an EMBL/GenBank/DDBJ whole genome shotgun (WGS) entry which is preliminary data.</text>
</comment>
<evidence type="ECO:0000256" key="1">
    <source>
        <dbReference type="ARBA" id="ARBA00005437"/>
    </source>
</evidence>
<dbReference type="Pfam" id="PF04525">
    <property type="entry name" value="LOR"/>
    <property type="match status" value="2"/>
</dbReference>
<dbReference type="InterPro" id="IPR007612">
    <property type="entry name" value="LOR"/>
</dbReference>
<dbReference type="EMBL" id="JARYMX010000005">
    <property type="protein sequence ID" value="KAJ9547702.1"/>
    <property type="molecule type" value="Genomic_DNA"/>
</dbReference>
<accession>A0AA38W3P1</accession>
<dbReference type="Proteomes" id="UP001172457">
    <property type="component" value="Chromosome 5"/>
</dbReference>
<dbReference type="PANTHER" id="PTHR31087">
    <property type="match status" value="1"/>
</dbReference>
<protein>
    <submittedName>
        <fullName evidence="2">Uncharacterized protein</fullName>
    </submittedName>
</protein>
<dbReference type="PANTHER" id="PTHR31087:SF122">
    <property type="entry name" value="TUBBY-LIKE PROTEIN"/>
    <property type="match status" value="1"/>
</dbReference>
<sequence length="148" mass="16369">MMAQPSDAPLFIPVSVIGPQFVLPYQLEVMVDRYSSGNFVITDTNQKIMLKVKPYNRSNHRQLLLLDADDRPVAMLREKMHEMQPTDNVKFSKNKFMVTIYPNVDYAFVVTLIAIVDAMERSDTSGATIEVVGGVTDLVGAMGGALAS</sequence>
<keyword evidence="3" id="KW-1185">Reference proteome</keyword>
<evidence type="ECO:0000313" key="3">
    <source>
        <dbReference type="Proteomes" id="UP001172457"/>
    </source>
</evidence>
<dbReference type="AlphaFoldDB" id="A0AA38W3P1"/>
<comment type="similarity">
    <text evidence="1">Belongs to the LOR family.</text>
</comment>
<dbReference type="InterPro" id="IPR025659">
    <property type="entry name" value="Tubby-like_C"/>
</dbReference>
<reference evidence="2" key="1">
    <citation type="submission" date="2023-03" db="EMBL/GenBank/DDBJ databases">
        <title>Chromosome-scale reference genome and RAD-based genetic map of yellow starthistle (Centaurea solstitialis) reveal putative structural variation and QTLs associated with invader traits.</title>
        <authorList>
            <person name="Reatini B."/>
            <person name="Cang F.A."/>
            <person name="Jiang Q."/>
            <person name="Mckibben M.T.W."/>
            <person name="Barker M.S."/>
            <person name="Rieseberg L.H."/>
            <person name="Dlugosch K.M."/>
        </authorList>
    </citation>
    <scope>NUCLEOTIDE SEQUENCE</scope>
    <source>
        <strain evidence="2">CAN-66</strain>
        <tissue evidence="2">Leaf</tissue>
    </source>
</reference>
<gene>
    <name evidence="2" type="ORF">OSB04_020245</name>
</gene>
<name>A0AA38W3P1_9ASTR</name>
<organism evidence="2 3">
    <name type="scientific">Centaurea solstitialis</name>
    <name type="common">yellow star-thistle</name>
    <dbReference type="NCBI Taxonomy" id="347529"/>
    <lineage>
        <taxon>Eukaryota</taxon>
        <taxon>Viridiplantae</taxon>
        <taxon>Streptophyta</taxon>
        <taxon>Embryophyta</taxon>
        <taxon>Tracheophyta</taxon>
        <taxon>Spermatophyta</taxon>
        <taxon>Magnoliopsida</taxon>
        <taxon>eudicotyledons</taxon>
        <taxon>Gunneridae</taxon>
        <taxon>Pentapetalae</taxon>
        <taxon>asterids</taxon>
        <taxon>campanulids</taxon>
        <taxon>Asterales</taxon>
        <taxon>Asteraceae</taxon>
        <taxon>Carduoideae</taxon>
        <taxon>Cardueae</taxon>
        <taxon>Centaureinae</taxon>
        <taxon>Centaurea</taxon>
    </lineage>
</organism>